<gene>
    <name evidence="2" type="ORF">OG849_24385</name>
</gene>
<feature type="signal peptide" evidence="1">
    <location>
        <begin position="1"/>
        <end position="24"/>
    </location>
</feature>
<accession>A0ABZ1F170</accession>
<sequence length="217" mass="22622">MNRIATVVLAGAAASVMLATPAVATPGGGVATAKTPAQAAQAAPAGERGISADPMCNRGTHKLTWTNKKTSWVVTHRSVLENYTGGTATKTRKAEKVKEVGASVKATAGAKVSGKVVLASLEGSVGLELQAEGKRTKKSSESVTFKVKKNGTYVFYAGTKKAGGYYTQWRCDGGTKWIKTGRHGKAQSWTVKTEGGVRCGAKVSKKSLAAVVKKKYC</sequence>
<keyword evidence="3" id="KW-1185">Reference proteome</keyword>
<organism evidence="2 3">
    <name type="scientific">Streptomyces cyaneofuscatus</name>
    <dbReference type="NCBI Taxonomy" id="66883"/>
    <lineage>
        <taxon>Bacteria</taxon>
        <taxon>Bacillati</taxon>
        <taxon>Actinomycetota</taxon>
        <taxon>Actinomycetes</taxon>
        <taxon>Kitasatosporales</taxon>
        <taxon>Streptomycetaceae</taxon>
        <taxon>Streptomyces</taxon>
    </lineage>
</organism>
<dbReference type="EMBL" id="CP109083">
    <property type="protein sequence ID" value="WSB10151.1"/>
    <property type="molecule type" value="Genomic_DNA"/>
</dbReference>
<keyword evidence="1" id="KW-0732">Signal</keyword>
<dbReference type="Proteomes" id="UP001356428">
    <property type="component" value="Chromosome"/>
</dbReference>
<evidence type="ECO:0000313" key="2">
    <source>
        <dbReference type="EMBL" id="WSB10151.1"/>
    </source>
</evidence>
<dbReference type="RefSeq" id="WP_326703694.1">
    <property type="nucleotide sequence ID" value="NZ_CP108861.1"/>
</dbReference>
<evidence type="ECO:0000313" key="3">
    <source>
        <dbReference type="Proteomes" id="UP001356428"/>
    </source>
</evidence>
<evidence type="ECO:0000256" key="1">
    <source>
        <dbReference type="SAM" id="SignalP"/>
    </source>
</evidence>
<protein>
    <submittedName>
        <fullName evidence="2">Uncharacterized protein</fullName>
    </submittedName>
</protein>
<proteinExistence type="predicted"/>
<reference evidence="2 3" key="1">
    <citation type="submission" date="2022-10" db="EMBL/GenBank/DDBJ databases">
        <title>The complete genomes of actinobacterial strains from the NBC collection.</title>
        <authorList>
            <person name="Joergensen T.S."/>
            <person name="Alvarez Arevalo M."/>
            <person name="Sterndorff E.B."/>
            <person name="Faurdal D."/>
            <person name="Vuksanovic O."/>
            <person name="Mourched A.-S."/>
            <person name="Charusanti P."/>
            <person name="Shaw S."/>
            <person name="Blin K."/>
            <person name="Weber T."/>
        </authorList>
    </citation>
    <scope>NUCLEOTIDE SEQUENCE [LARGE SCALE GENOMIC DNA]</scope>
    <source>
        <strain evidence="2 3">NBC 01792</strain>
    </source>
</reference>
<feature type="chain" id="PRO_5045741755" evidence="1">
    <location>
        <begin position="25"/>
        <end position="217"/>
    </location>
</feature>
<name>A0ABZ1F170_9ACTN</name>